<accession>A0A941BH24</accession>
<dbReference type="EMBL" id="JAGQDD010000034">
    <property type="protein sequence ID" value="MBQ0933586.1"/>
    <property type="molecule type" value="Genomic_DNA"/>
</dbReference>
<dbReference type="Proteomes" id="UP000676246">
    <property type="component" value="Unassembled WGS sequence"/>
</dbReference>
<name>A0A941BH24_9BURK</name>
<dbReference type="RefSeq" id="WP_210857251.1">
    <property type="nucleotide sequence ID" value="NZ_JAGQDD010000034.1"/>
</dbReference>
<keyword evidence="3" id="KW-1185">Reference proteome</keyword>
<protein>
    <submittedName>
        <fullName evidence="2">Uncharacterized protein</fullName>
    </submittedName>
</protein>
<dbReference type="AlphaFoldDB" id="A0A941BH24"/>
<evidence type="ECO:0000313" key="3">
    <source>
        <dbReference type="Proteomes" id="UP000676246"/>
    </source>
</evidence>
<evidence type="ECO:0000313" key="2">
    <source>
        <dbReference type="EMBL" id="MBQ0933586.1"/>
    </source>
</evidence>
<feature type="region of interest" description="Disordered" evidence="1">
    <location>
        <begin position="36"/>
        <end position="56"/>
    </location>
</feature>
<proteinExistence type="predicted"/>
<gene>
    <name evidence="2" type="ORF">KAK03_24205</name>
</gene>
<evidence type="ECO:0000256" key="1">
    <source>
        <dbReference type="SAM" id="MobiDB-lite"/>
    </source>
</evidence>
<sequence length="106" mass="11202">MTDVLLFLDGIMKIALVVGVMILVATAPSQAYATSHGQQAAAAHATQDDQDDEPSWGCRTLHDGDCWLDADDASPCMNLDGTPMAGDLDTSGNFYGDCGTSSMWDD</sequence>
<reference evidence="2 3" key="1">
    <citation type="submission" date="2021-04" db="EMBL/GenBank/DDBJ databases">
        <title>The genome sequence of Ideonella sp. 3Y2.</title>
        <authorList>
            <person name="Liu Y."/>
        </authorList>
    </citation>
    <scope>NUCLEOTIDE SEQUENCE [LARGE SCALE GENOMIC DNA]</scope>
    <source>
        <strain evidence="2 3">3Y2</strain>
    </source>
</reference>
<organism evidence="2 3">
    <name type="scientific">Ideonella alba</name>
    <dbReference type="NCBI Taxonomy" id="2824118"/>
    <lineage>
        <taxon>Bacteria</taxon>
        <taxon>Pseudomonadati</taxon>
        <taxon>Pseudomonadota</taxon>
        <taxon>Betaproteobacteria</taxon>
        <taxon>Burkholderiales</taxon>
        <taxon>Sphaerotilaceae</taxon>
        <taxon>Ideonella</taxon>
    </lineage>
</organism>
<comment type="caution">
    <text evidence="2">The sequence shown here is derived from an EMBL/GenBank/DDBJ whole genome shotgun (WGS) entry which is preliminary data.</text>
</comment>